<name>A0A316UBT5_9BASI</name>
<evidence type="ECO:0000259" key="6">
    <source>
        <dbReference type="Pfam" id="PF08244"/>
    </source>
</evidence>
<evidence type="ECO:0000256" key="2">
    <source>
        <dbReference type="ARBA" id="ARBA00022801"/>
    </source>
</evidence>
<dbReference type="STRING" id="1684307.A0A316UBT5"/>
<dbReference type="Proteomes" id="UP000245942">
    <property type="component" value="Unassembled WGS sequence"/>
</dbReference>
<evidence type="ECO:0000256" key="1">
    <source>
        <dbReference type="ARBA" id="ARBA00009902"/>
    </source>
</evidence>
<reference evidence="7 8" key="1">
    <citation type="journal article" date="2018" name="Mol. Biol. Evol.">
        <title>Broad Genomic Sampling Reveals a Smut Pathogenic Ancestry of the Fungal Clade Ustilaginomycotina.</title>
        <authorList>
            <person name="Kijpornyongpan T."/>
            <person name="Mondo S.J."/>
            <person name="Barry K."/>
            <person name="Sandor L."/>
            <person name="Lee J."/>
            <person name="Lipzen A."/>
            <person name="Pangilinan J."/>
            <person name="LaButti K."/>
            <person name="Hainaut M."/>
            <person name="Henrissat B."/>
            <person name="Grigoriev I.V."/>
            <person name="Spatafora J.W."/>
            <person name="Aime M.C."/>
        </authorList>
    </citation>
    <scope>NUCLEOTIDE SEQUENCE [LARGE SCALE GENOMIC DNA]</scope>
    <source>
        <strain evidence="7 8">MCA 4718</strain>
    </source>
</reference>
<evidence type="ECO:0000313" key="8">
    <source>
        <dbReference type="Proteomes" id="UP000245942"/>
    </source>
</evidence>
<dbReference type="Gene3D" id="2.60.120.560">
    <property type="entry name" value="Exo-inulinase, domain 1"/>
    <property type="match status" value="1"/>
</dbReference>
<dbReference type="InterPro" id="IPR018053">
    <property type="entry name" value="Glyco_hydro_32_AS"/>
</dbReference>
<dbReference type="SMART" id="SM00640">
    <property type="entry name" value="Glyco_32"/>
    <property type="match status" value="1"/>
</dbReference>
<dbReference type="InterPro" id="IPR001362">
    <property type="entry name" value="Glyco_hydro_32"/>
</dbReference>
<dbReference type="GO" id="GO:0000324">
    <property type="term" value="C:fungal-type vacuole"/>
    <property type="evidence" value="ECO:0007669"/>
    <property type="project" value="TreeGrafter"/>
</dbReference>
<dbReference type="GeneID" id="37015767"/>
<evidence type="ECO:0000256" key="4">
    <source>
        <dbReference type="RuleBase" id="RU362110"/>
    </source>
</evidence>
<organism evidence="7 8">
    <name type="scientific">Pseudomicrostroma glucosiphilum</name>
    <dbReference type="NCBI Taxonomy" id="1684307"/>
    <lineage>
        <taxon>Eukaryota</taxon>
        <taxon>Fungi</taxon>
        <taxon>Dikarya</taxon>
        <taxon>Basidiomycota</taxon>
        <taxon>Ustilaginomycotina</taxon>
        <taxon>Exobasidiomycetes</taxon>
        <taxon>Microstromatales</taxon>
        <taxon>Microstromatales incertae sedis</taxon>
        <taxon>Pseudomicrostroma</taxon>
    </lineage>
</organism>
<dbReference type="CDD" id="cd18622">
    <property type="entry name" value="GH32_Inu-like"/>
    <property type="match status" value="1"/>
</dbReference>
<dbReference type="SUPFAM" id="SSF49899">
    <property type="entry name" value="Concanavalin A-like lectins/glucanases"/>
    <property type="match status" value="1"/>
</dbReference>
<accession>A0A316UBT5</accession>
<proteinExistence type="inferred from homology"/>
<sequence length="585" mass="63419">MPLEEEPALLVGRAMSNGNGTESASGDTSNCTIASSNGTTPVSYDGAYRPQIHYSPSQGFMNDPNGLVISGPAGNRTIHLYYQYNPTGLVAGNQHWGHATSSSFSSYAWQNHLPAISPKNSTEGIFSGSAVIDTNNTSGFFNESTAPENRIIAIYTLNTAEEQNQNIAYSVDGGYTYTKYEGNPVLSDSGKFQTQFRDPKVFWDTDRSQWVMAVSHAQQYQVGFYTSSDLKTWTEASKFTLGGILGYQYECPDLFPVTMVGGPQDGQTTWILLVSINPGWPPGGSGSQYFIGDWNGTTFEPRDRAARLADFGKDWYAAQTWNNVADNKTMIIGWASNWQYADSAPTGSEGWRSSMSVPREVTLRYAALNPLFSDYQLAMTPVNTTEIAKSEVFSKGSSANATSSASNTNSTSAVGEQTIQLQNAVGAYDISANFSISADAATNATASSFAELRIYASANGSRTDQYLRVGLVGGSQGGVYIDRRKVGGTWADDSPFYTDRFSSYVQPRYSSNDTTTADQLWDLRLIVDRSLVEVFVNEGVQSAAVLTFWDQGALPDALEVVLGDGSVHIDGMRVLALKSGWLEGC</sequence>
<keyword evidence="3 4" id="KW-0326">Glycosidase</keyword>
<dbReference type="PANTHER" id="PTHR42800">
    <property type="entry name" value="EXOINULINASE INUD (AFU_ORTHOLOGUE AFUA_5G00480)"/>
    <property type="match status" value="1"/>
</dbReference>
<comment type="similarity">
    <text evidence="1 4">Belongs to the glycosyl hydrolase 32 family.</text>
</comment>
<dbReference type="EMBL" id="KZ819322">
    <property type="protein sequence ID" value="PWN22697.1"/>
    <property type="molecule type" value="Genomic_DNA"/>
</dbReference>
<dbReference type="GO" id="GO:0004575">
    <property type="term" value="F:sucrose alpha-glucosidase activity"/>
    <property type="evidence" value="ECO:0007669"/>
    <property type="project" value="TreeGrafter"/>
</dbReference>
<dbReference type="InterPro" id="IPR023296">
    <property type="entry name" value="Glyco_hydro_beta-prop_sf"/>
</dbReference>
<dbReference type="OrthoDB" id="202537at2759"/>
<evidence type="ECO:0000259" key="5">
    <source>
        <dbReference type="Pfam" id="PF00251"/>
    </source>
</evidence>
<dbReference type="AlphaFoldDB" id="A0A316UBT5"/>
<dbReference type="SUPFAM" id="SSF75005">
    <property type="entry name" value="Arabinanase/levansucrase/invertase"/>
    <property type="match status" value="1"/>
</dbReference>
<dbReference type="PANTHER" id="PTHR42800:SF2">
    <property type="entry name" value="INVERTASE-RELATED"/>
    <property type="match status" value="1"/>
</dbReference>
<feature type="domain" description="Glycosyl hydrolase family 32 C-terminal" evidence="6">
    <location>
        <begin position="405"/>
        <end position="543"/>
    </location>
</feature>
<dbReference type="PROSITE" id="PS00609">
    <property type="entry name" value="GLYCOSYL_HYDROL_F32"/>
    <property type="match status" value="1"/>
</dbReference>
<dbReference type="Pfam" id="PF08244">
    <property type="entry name" value="Glyco_hydro_32C"/>
    <property type="match status" value="1"/>
</dbReference>
<dbReference type="Pfam" id="PF00251">
    <property type="entry name" value="Glyco_hydro_32N"/>
    <property type="match status" value="1"/>
</dbReference>
<dbReference type="RefSeq" id="XP_025349857.1">
    <property type="nucleotide sequence ID" value="XM_025494033.1"/>
</dbReference>
<evidence type="ECO:0000313" key="7">
    <source>
        <dbReference type="EMBL" id="PWN22697.1"/>
    </source>
</evidence>
<dbReference type="InterPro" id="IPR013148">
    <property type="entry name" value="Glyco_hydro_32_N"/>
</dbReference>
<dbReference type="Gene3D" id="2.115.10.20">
    <property type="entry name" value="Glycosyl hydrolase domain, family 43"/>
    <property type="match status" value="1"/>
</dbReference>
<dbReference type="InterPro" id="IPR013320">
    <property type="entry name" value="ConA-like_dom_sf"/>
</dbReference>
<protein>
    <submittedName>
        <fullName evidence="7">Putative SUC2-invertase</fullName>
    </submittedName>
</protein>
<keyword evidence="8" id="KW-1185">Reference proteome</keyword>
<evidence type="ECO:0000256" key="3">
    <source>
        <dbReference type="ARBA" id="ARBA00023295"/>
    </source>
</evidence>
<dbReference type="GO" id="GO:0005987">
    <property type="term" value="P:sucrose catabolic process"/>
    <property type="evidence" value="ECO:0007669"/>
    <property type="project" value="TreeGrafter"/>
</dbReference>
<feature type="domain" description="Glycosyl hydrolase family 32 N-terminal" evidence="5">
    <location>
        <begin position="53"/>
        <end position="364"/>
    </location>
</feature>
<keyword evidence="2 4" id="KW-0378">Hydrolase</keyword>
<gene>
    <name evidence="7" type="ORF">BCV69DRAFT_296678</name>
</gene>
<dbReference type="InterPro" id="IPR013189">
    <property type="entry name" value="Glyco_hydro_32_C"/>
</dbReference>